<dbReference type="InterPro" id="IPR046947">
    <property type="entry name" value="LytR-like"/>
</dbReference>
<evidence type="ECO:0000259" key="3">
    <source>
        <dbReference type="PROSITE" id="PS50930"/>
    </source>
</evidence>
<dbReference type="SMART" id="SM00850">
    <property type="entry name" value="LytTR"/>
    <property type="match status" value="1"/>
</dbReference>
<dbReference type="RefSeq" id="WP_202856134.1">
    <property type="nucleotide sequence ID" value="NZ_JAEUGD010000031.1"/>
</dbReference>
<dbReference type="InterPro" id="IPR007492">
    <property type="entry name" value="LytTR_DNA-bd_dom"/>
</dbReference>
<feature type="domain" description="Response regulatory" evidence="2">
    <location>
        <begin position="4"/>
        <end position="116"/>
    </location>
</feature>
<dbReference type="PROSITE" id="PS50930">
    <property type="entry name" value="HTH_LYTTR"/>
    <property type="match status" value="1"/>
</dbReference>
<proteinExistence type="predicted"/>
<organism evidence="4 5">
    <name type="scientific">Fulvivirga marina</name>
    <dbReference type="NCBI Taxonomy" id="2494733"/>
    <lineage>
        <taxon>Bacteria</taxon>
        <taxon>Pseudomonadati</taxon>
        <taxon>Bacteroidota</taxon>
        <taxon>Cytophagia</taxon>
        <taxon>Cytophagales</taxon>
        <taxon>Fulvivirgaceae</taxon>
        <taxon>Fulvivirga</taxon>
    </lineage>
</organism>
<name>A0A937FX21_9BACT</name>
<reference evidence="4" key="1">
    <citation type="submission" date="2021-01" db="EMBL/GenBank/DDBJ databases">
        <title>Fulvivirga kasyanovii gen. nov., sp nov., a novel member of the phylum Bacteroidetes isolated from seawater in a mussel farm.</title>
        <authorList>
            <person name="Zhao L.-H."/>
            <person name="Wang Z.-J."/>
        </authorList>
    </citation>
    <scope>NUCLEOTIDE SEQUENCE</scope>
    <source>
        <strain evidence="4">29W222</strain>
    </source>
</reference>
<dbReference type="AlphaFoldDB" id="A0A937FX21"/>
<dbReference type="Pfam" id="PF04397">
    <property type="entry name" value="LytTR"/>
    <property type="match status" value="1"/>
</dbReference>
<accession>A0A937FX21</accession>
<dbReference type="PANTHER" id="PTHR37299:SF1">
    <property type="entry name" value="STAGE 0 SPORULATION PROTEIN A HOMOLOG"/>
    <property type="match status" value="1"/>
</dbReference>
<dbReference type="Gene3D" id="3.40.50.2300">
    <property type="match status" value="1"/>
</dbReference>
<dbReference type="SMART" id="SM00448">
    <property type="entry name" value="REC"/>
    <property type="match status" value="1"/>
</dbReference>
<dbReference type="Proteomes" id="UP000614216">
    <property type="component" value="Unassembled WGS sequence"/>
</dbReference>
<dbReference type="GO" id="GO:0003677">
    <property type="term" value="F:DNA binding"/>
    <property type="evidence" value="ECO:0007669"/>
    <property type="project" value="InterPro"/>
</dbReference>
<dbReference type="GO" id="GO:0000156">
    <property type="term" value="F:phosphorelay response regulator activity"/>
    <property type="evidence" value="ECO:0007669"/>
    <property type="project" value="InterPro"/>
</dbReference>
<comment type="caution">
    <text evidence="4">The sequence shown here is derived from an EMBL/GenBank/DDBJ whole genome shotgun (WGS) entry which is preliminary data.</text>
</comment>
<feature type="domain" description="HTH LytTR-type" evidence="3">
    <location>
        <begin position="136"/>
        <end position="234"/>
    </location>
</feature>
<evidence type="ECO:0000313" key="5">
    <source>
        <dbReference type="Proteomes" id="UP000614216"/>
    </source>
</evidence>
<dbReference type="InterPro" id="IPR011006">
    <property type="entry name" value="CheY-like_superfamily"/>
</dbReference>
<evidence type="ECO:0000313" key="4">
    <source>
        <dbReference type="EMBL" id="MBL6446602.1"/>
    </source>
</evidence>
<dbReference type="PANTHER" id="PTHR37299">
    <property type="entry name" value="TRANSCRIPTIONAL REGULATOR-RELATED"/>
    <property type="match status" value="1"/>
</dbReference>
<dbReference type="SUPFAM" id="SSF52172">
    <property type="entry name" value="CheY-like"/>
    <property type="match status" value="1"/>
</dbReference>
<evidence type="ECO:0000256" key="1">
    <source>
        <dbReference type="PROSITE-ProRule" id="PRU00169"/>
    </source>
</evidence>
<keyword evidence="1" id="KW-0597">Phosphoprotein</keyword>
<protein>
    <submittedName>
        <fullName evidence="4">Response regulator transcription factor</fullName>
    </submittedName>
</protein>
<dbReference type="PROSITE" id="PS50110">
    <property type="entry name" value="RESPONSE_REGULATORY"/>
    <property type="match status" value="1"/>
</dbReference>
<dbReference type="InterPro" id="IPR001789">
    <property type="entry name" value="Sig_transdc_resp-reg_receiver"/>
</dbReference>
<feature type="modified residue" description="4-aspartylphosphate" evidence="1">
    <location>
        <position position="56"/>
    </location>
</feature>
<dbReference type="EMBL" id="JAEUGD010000031">
    <property type="protein sequence ID" value="MBL6446602.1"/>
    <property type="molecule type" value="Genomic_DNA"/>
</dbReference>
<sequence length="238" mass="27632">MKINCLIVDDEPLGINVIKRHLKGFDDFEIVACCSDAMEAFQVLKGNNKIHLMFLDINMPELSGIDFIKSLDSKPLVVITTAYREYAVESFELDVFDYLVKPIALSRFVKSIDKVTEYYRAFNSAKGKTKEENDYIFLKVDKKIVKVFFSEILYIESLKDYVRVVTQYENFITHHNLRSITKALPANKFIRIHRSYTVATDKIRALEGNIVEVLDKKLPIGRNYQKKIKKKILDEGNY</sequence>
<keyword evidence="5" id="KW-1185">Reference proteome</keyword>
<gene>
    <name evidence="4" type="ORF">JMN32_09790</name>
</gene>
<evidence type="ECO:0000259" key="2">
    <source>
        <dbReference type="PROSITE" id="PS50110"/>
    </source>
</evidence>
<dbReference type="Gene3D" id="2.40.50.1020">
    <property type="entry name" value="LytTr DNA-binding domain"/>
    <property type="match status" value="1"/>
</dbReference>
<dbReference type="Pfam" id="PF00072">
    <property type="entry name" value="Response_reg"/>
    <property type="match status" value="1"/>
</dbReference>